<accession>A0A1E7FS45</accession>
<dbReference type="InParanoid" id="A0A1E7FS45"/>
<keyword evidence="2" id="KW-1185">Reference proteome</keyword>
<evidence type="ECO:0000313" key="2">
    <source>
        <dbReference type="Proteomes" id="UP000095751"/>
    </source>
</evidence>
<name>A0A1E7FS45_9STRA</name>
<organism evidence="1 2">
    <name type="scientific">Fragilariopsis cylindrus CCMP1102</name>
    <dbReference type="NCBI Taxonomy" id="635003"/>
    <lineage>
        <taxon>Eukaryota</taxon>
        <taxon>Sar</taxon>
        <taxon>Stramenopiles</taxon>
        <taxon>Ochrophyta</taxon>
        <taxon>Bacillariophyta</taxon>
        <taxon>Bacillariophyceae</taxon>
        <taxon>Bacillariophycidae</taxon>
        <taxon>Bacillariales</taxon>
        <taxon>Bacillariaceae</taxon>
        <taxon>Fragilariopsis</taxon>
    </lineage>
</organism>
<dbReference type="EMBL" id="KV784354">
    <property type="protein sequence ID" value="OEU20991.1"/>
    <property type="molecule type" value="Genomic_DNA"/>
</dbReference>
<protein>
    <submittedName>
        <fullName evidence="1">Uncharacterized protein</fullName>
    </submittedName>
</protein>
<dbReference type="Proteomes" id="UP000095751">
    <property type="component" value="Unassembled WGS sequence"/>
</dbReference>
<dbReference type="AlphaFoldDB" id="A0A1E7FS45"/>
<proteinExistence type="predicted"/>
<gene>
    <name evidence="1" type="ORF">FRACYDRAFT_234623</name>
</gene>
<reference evidence="1 2" key="1">
    <citation type="submission" date="2016-09" db="EMBL/GenBank/DDBJ databases">
        <title>Extensive genetic diversity and differential bi-allelic expression allows diatom success in the polar Southern Ocean.</title>
        <authorList>
            <consortium name="DOE Joint Genome Institute"/>
            <person name="Mock T."/>
            <person name="Otillar R.P."/>
            <person name="Strauss J."/>
            <person name="Dupont C."/>
            <person name="Frickenhaus S."/>
            <person name="Maumus F."/>
            <person name="Mcmullan M."/>
            <person name="Sanges R."/>
            <person name="Schmutz J."/>
            <person name="Toseland A."/>
            <person name="Valas R."/>
            <person name="Veluchamy A."/>
            <person name="Ward B.J."/>
            <person name="Allen A."/>
            <person name="Barry K."/>
            <person name="Falciatore A."/>
            <person name="Ferrante M."/>
            <person name="Fortunato A.E."/>
            <person name="Gloeckner G."/>
            <person name="Gruber A."/>
            <person name="Hipkin R."/>
            <person name="Janech M."/>
            <person name="Kroth P."/>
            <person name="Leese F."/>
            <person name="Lindquist E."/>
            <person name="Lyon B.R."/>
            <person name="Martin J."/>
            <person name="Mayer C."/>
            <person name="Parker M."/>
            <person name="Quesneville H."/>
            <person name="Raymond J."/>
            <person name="Uhlig C."/>
            <person name="Valentin K.U."/>
            <person name="Worden A.Z."/>
            <person name="Armbrust E.V."/>
            <person name="Bowler C."/>
            <person name="Green B."/>
            <person name="Moulton V."/>
            <person name="Van Oosterhout C."/>
            <person name="Grigoriev I."/>
        </authorList>
    </citation>
    <scope>NUCLEOTIDE SEQUENCE [LARGE SCALE GENOMIC DNA]</scope>
    <source>
        <strain evidence="1 2">CCMP1102</strain>
    </source>
</reference>
<dbReference type="KEGG" id="fcy:FRACYDRAFT_234623"/>
<sequence>MSLPPSPVFNQQTEGWASWSYVASPPPSVASVHKDFIPGQTTPETEVNDSFHSISTPPIPNTIVFKDDGSPSSLETVPTRLDPNPEVCTMVVSMLTCPANMNIENNNNNNKKRKALLLLDAVVPHPRAPPLIRTGNLLFLRVDLLCYLDDKRKRKLLKQLLEICLAETAIVWAVKTRSTFGMSWQ</sequence>
<evidence type="ECO:0000313" key="1">
    <source>
        <dbReference type="EMBL" id="OEU20991.1"/>
    </source>
</evidence>